<feature type="transmembrane region" description="Helical" evidence="1">
    <location>
        <begin position="98"/>
        <end position="119"/>
    </location>
</feature>
<name>A0A2J8AEU2_9CHLO</name>
<comment type="caution">
    <text evidence="2">The sequence shown here is derived from an EMBL/GenBank/DDBJ whole genome shotgun (WGS) entry which is preliminary data.</text>
</comment>
<dbReference type="EMBL" id="PGGS01000040">
    <property type="protein sequence ID" value="PNH11041.1"/>
    <property type="molecule type" value="Genomic_DNA"/>
</dbReference>
<evidence type="ECO:0000256" key="1">
    <source>
        <dbReference type="SAM" id="Phobius"/>
    </source>
</evidence>
<gene>
    <name evidence="2" type="ORF">TSOC_002177</name>
</gene>
<keyword evidence="1" id="KW-1133">Transmembrane helix</keyword>
<dbReference type="AlphaFoldDB" id="A0A2J8AEU2"/>
<protein>
    <submittedName>
        <fullName evidence="2">Uncharacterized protein</fullName>
    </submittedName>
</protein>
<dbReference type="Proteomes" id="UP000236333">
    <property type="component" value="Unassembled WGS sequence"/>
</dbReference>
<feature type="transmembrane region" description="Helical" evidence="1">
    <location>
        <begin position="21"/>
        <end position="45"/>
    </location>
</feature>
<accession>A0A2J8AEU2</accession>
<reference evidence="2 3" key="1">
    <citation type="journal article" date="2017" name="Mol. Biol. Evol.">
        <title>The 4-celled Tetrabaena socialis nuclear genome reveals the essential components for genetic control of cell number at the origin of multicellularity in the volvocine lineage.</title>
        <authorList>
            <person name="Featherston J."/>
            <person name="Arakaki Y."/>
            <person name="Hanschen E.R."/>
            <person name="Ferris P.J."/>
            <person name="Michod R.E."/>
            <person name="Olson B.J.S.C."/>
            <person name="Nozaki H."/>
            <person name="Durand P.M."/>
        </authorList>
    </citation>
    <scope>NUCLEOTIDE SEQUENCE [LARGE SCALE GENOMIC DNA]</scope>
    <source>
        <strain evidence="2 3">NIES-571</strain>
    </source>
</reference>
<keyword evidence="1" id="KW-0812">Transmembrane</keyword>
<organism evidence="2 3">
    <name type="scientific">Tetrabaena socialis</name>
    <dbReference type="NCBI Taxonomy" id="47790"/>
    <lineage>
        <taxon>Eukaryota</taxon>
        <taxon>Viridiplantae</taxon>
        <taxon>Chlorophyta</taxon>
        <taxon>core chlorophytes</taxon>
        <taxon>Chlorophyceae</taxon>
        <taxon>CS clade</taxon>
        <taxon>Chlamydomonadales</taxon>
        <taxon>Tetrabaenaceae</taxon>
        <taxon>Tetrabaena</taxon>
    </lineage>
</organism>
<evidence type="ECO:0000313" key="2">
    <source>
        <dbReference type="EMBL" id="PNH11041.1"/>
    </source>
</evidence>
<keyword evidence="1" id="KW-0472">Membrane</keyword>
<keyword evidence="3" id="KW-1185">Reference proteome</keyword>
<feature type="transmembrane region" description="Helical" evidence="1">
    <location>
        <begin position="65"/>
        <end position="86"/>
    </location>
</feature>
<evidence type="ECO:0000313" key="3">
    <source>
        <dbReference type="Proteomes" id="UP000236333"/>
    </source>
</evidence>
<sequence>MFKKQAAVNAPAFGSSRSAPAVGVTFWFMPSAWLSIFLATAAVVLGRSRGGSSSEAEGPPLPAPAMLALLLLRPVLPVLPVLLPVLPVPPPLAVLRLLPLLAVVPSVLPLPALPLLPVLTTLRLPPPLMALQPLLALQPRRPSALRPSVSRAQHWDQHWV</sequence>
<proteinExistence type="predicted"/>